<accession>A0A6S6M3X7</accession>
<dbReference type="KEGG" id="gbn:GEOBRER4_11140"/>
<sequence length="421" mass="46904">MLDERRAALRKNKMIALALMAGAAVLFVVARLQQGAGGWGWVAAFAEAAMVGALADWFAVVALFRHPMGLPIPHTAIIADKRETIADNLARFIQEKFLTTETLVEKMRGFDPARQLCRYLTARDNAEGLARGVARVLSESIGFLEDERVSRIVVAAMSDRIGKFDLAGSAAGLLESLRKDDRHQAVLDEILRRLGAWLETPQSQEKIALALDNWVDTEYPLLSKFIPNRPQFSRNAGEKIIGKVSGFLNMVNADPNHELRQEFDRAVADFIVKLKHDSGTREKVDELKREVIDNEQLSQYAKSLVSDLKQWMVEDLDRPLSSIRAKIADAAVGLGRTLTENPDLTESVNEHLERLVIKYADPLREGFSRHIAGTVREWKEEEFIEEIELSIGSDLQFIRMNGTLVGGMIGILLHAVSLAIG</sequence>
<evidence type="ECO:0008006" key="4">
    <source>
        <dbReference type="Google" id="ProtNLM"/>
    </source>
</evidence>
<dbReference type="PANTHER" id="PTHR38442:SF1">
    <property type="entry name" value="INNER MEMBRANE PROTEIN"/>
    <property type="match status" value="1"/>
</dbReference>
<dbReference type="PANTHER" id="PTHR38442">
    <property type="entry name" value="INNER MEMBRANE PROTEIN-RELATED"/>
    <property type="match status" value="1"/>
</dbReference>
<proteinExistence type="predicted"/>
<protein>
    <recommendedName>
        <fullName evidence="4">DUF445 domain-containing protein</fullName>
    </recommendedName>
</protein>
<evidence type="ECO:0000256" key="1">
    <source>
        <dbReference type="SAM" id="Phobius"/>
    </source>
</evidence>
<dbReference type="InterPro" id="IPR007383">
    <property type="entry name" value="DUF445"/>
</dbReference>
<keyword evidence="1" id="KW-0472">Membrane</keyword>
<keyword evidence="3" id="KW-1185">Reference proteome</keyword>
<dbReference type="Pfam" id="PF04286">
    <property type="entry name" value="DUF445"/>
    <property type="match status" value="1"/>
</dbReference>
<keyword evidence="1" id="KW-1133">Transmembrane helix</keyword>
<dbReference type="GO" id="GO:0005886">
    <property type="term" value="C:plasma membrane"/>
    <property type="evidence" value="ECO:0007669"/>
    <property type="project" value="TreeGrafter"/>
</dbReference>
<gene>
    <name evidence="2" type="ORF">GEOBRER4_n1158</name>
</gene>
<dbReference type="RefSeq" id="WP_185244586.1">
    <property type="nucleotide sequence ID" value="NZ_AP023213.1"/>
</dbReference>
<keyword evidence="1" id="KW-0812">Transmembrane</keyword>
<name>A0A6S6M3X7_9BACT</name>
<feature type="transmembrane region" description="Helical" evidence="1">
    <location>
        <begin position="41"/>
        <end position="64"/>
    </location>
</feature>
<evidence type="ECO:0000313" key="3">
    <source>
        <dbReference type="Proteomes" id="UP000515472"/>
    </source>
</evidence>
<reference evidence="2 3" key="1">
    <citation type="submission" date="2020-06" db="EMBL/GenBank/DDBJ databases">
        <title>Interaction of electrochemicaly active bacteria, Geobacter bremensis R4 on different carbon anode.</title>
        <authorList>
            <person name="Meng L."/>
            <person name="Yoshida N."/>
        </authorList>
    </citation>
    <scope>NUCLEOTIDE SEQUENCE [LARGE SCALE GENOMIC DNA]</scope>
    <source>
        <strain evidence="2 3">R4</strain>
    </source>
</reference>
<dbReference type="Proteomes" id="UP000515472">
    <property type="component" value="Chromosome"/>
</dbReference>
<dbReference type="EMBL" id="AP023213">
    <property type="protein sequence ID" value="BCG46364.1"/>
    <property type="molecule type" value="Genomic_DNA"/>
</dbReference>
<evidence type="ECO:0000313" key="2">
    <source>
        <dbReference type="EMBL" id="BCG46364.1"/>
    </source>
</evidence>
<dbReference type="AlphaFoldDB" id="A0A6S6M3X7"/>
<organism evidence="2 3">
    <name type="scientific">Citrifermentans bremense</name>
    <dbReference type="NCBI Taxonomy" id="60035"/>
    <lineage>
        <taxon>Bacteria</taxon>
        <taxon>Pseudomonadati</taxon>
        <taxon>Thermodesulfobacteriota</taxon>
        <taxon>Desulfuromonadia</taxon>
        <taxon>Geobacterales</taxon>
        <taxon>Geobacteraceae</taxon>
        <taxon>Citrifermentans</taxon>
    </lineage>
</organism>